<protein>
    <submittedName>
        <fullName evidence="1">Uncharacterized protein</fullName>
    </submittedName>
</protein>
<dbReference type="Proteomes" id="UP001054902">
    <property type="component" value="Unassembled WGS sequence"/>
</dbReference>
<reference evidence="1 2" key="1">
    <citation type="journal article" date="2021" name="Sci. Rep.">
        <title>The genome of the diatom Chaetoceros tenuissimus carries an ancient integrated fragment of an extant virus.</title>
        <authorList>
            <person name="Hongo Y."/>
            <person name="Kimura K."/>
            <person name="Takaki Y."/>
            <person name="Yoshida Y."/>
            <person name="Baba S."/>
            <person name="Kobayashi G."/>
            <person name="Nagasaki K."/>
            <person name="Hano T."/>
            <person name="Tomaru Y."/>
        </authorList>
    </citation>
    <scope>NUCLEOTIDE SEQUENCE [LARGE SCALE GENOMIC DNA]</scope>
    <source>
        <strain evidence="1 2">NIES-3715</strain>
    </source>
</reference>
<comment type="caution">
    <text evidence="1">The sequence shown here is derived from an EMBL/GenBank/DDBJ whole genome shotgun (WGS) entry which is preliminary data.</text>
</comment>
<dbReference type="EMBL" id="BLLK01000022">
    <property type="protein sequence ID" value="GFH46359.1"/>
    <property type="molecule type" value="Genomic_DNA"/>
</dbReference>
<organism evidence="1 2">
    <name type="scientific">Chaetoceros tenuissimus</name>
    <dbReference type="NCBI Taxonomy" id="426638"/>
    <lineage>
        <taxon>Eukaryota</taxon>
        <taxon>Sar</taxon>
        <taxon>Stramenopiles</taxon>
        <taxon>Ochrophyta</taxon>
        <taxon>Bacillariophyta</taxon>
        <taxon>Coscinodiscophyceae</taxon>
        <taxon>Chaetocerotophycidae</taxon>
        <taxon>Chaetocerotales</taxon>
        <taxon>Chaetocerotaceae</taxon>
        <taxon>Chaetoceros</taxon>
    </lineage>
</organism>
<sequence length="408" mass="46526">MTSLTQEILDLEMQLKCIREGIIGDWKDEKCRKDLMKAVQSTKEQLVDAFGQSLHRLGIVKPKEKTVETLVQKIPDTMKVENKKNRLPIHSCIWVKSQHASKYIPLLAREGMKHNIGGEEARGGLLTVDPSSKYRSNTLQLVANMNGMNSTKEEYDEVLANLLKVLRKEVLLKKEDVLDFELIRQSAWKGCARRFKYLLTLDPKSLQTLSVDGKSFMHFFISRRTNENLDHVKALWTTTLELFPEQAGYLFQIDANTQQTAVERAIEKCGEKEIMEVLHDILSQSNQFPILHHALVHAPKLDKIFMKWFPWAYNLRDHHGRSLVQCLLAAGAGVVRENVYIFASMSDDQIRTKDPKTTLYPFAAVASGEEGDLEKSFYLLRRQPGVLEAEGSTSGVRVSKKRKRDEGA</sequence>
<accession>A0AAD3CIN6</accession>
<proteinExistence type="predicted"/>
<evidence type="ECO:0000313" key="1">
    <source>
        <dbReference type="EMBL" id="GFH46359.1"/>
    </source>
</evidence>
<dbReference type="AlphaFoldDB" id="A0AAD3CIN6"/>
<name>A0AAD3CIN6_9STRA</name>
<gene>
    <name evidence="1" type="ORF">CTEN210_02833</name>
</gene>
<evidence type="ECO:0000313" key="2">
    <source>
        <dbReference type="Proteomes" id="UP001054902"/>
    </source>
</evidence>
<keyword evidence="2" id="KW-1185">Reference proteome</keyword>